<keyword evidence="6 11" id="KW-0812">Transmembrane</keyword>
<evidence type="ECO:0000256" key="6">
    <source>
        <dbReference type="ARBA" id="ARBA00022692"/>
    </source>
</evidence>
<evidence type="ECO:0000256" key="9">
    <source>
        <dbReference type="ARBA" id="ARBA00025439"/>
    </source>
</evidence>
<dbReference type="PANTHER" id="PTHR32196:SF29">
    <property type="entry name" value="AUTOINDUCER 2 IMPORT SYSTEM PERMEASE PROTEIN LSRC"/>
    <property type="match status" value="1"/>
</dbReference>
<dbReference type="Pfam" id="PF02653">
    <property type="entry name" value="BPD_transp_2"/>
    <property type="match status" value="1"/>
</dbReference>
<keyword evidence="13" id="KW-1185">Reference proteome</keyword>
<proteinExistence type="predicted"/>
<feature type="transmembrane region" description="Helical" evidence="11">
    <location>
        <begin position="290"/>
        <end position="307"/>
    </location>
</feature>
<feature type="transmembrane region" description="Helical" evidence="11">
    <location>
        <begin position="239"/>
        <end position="259"/>
    </location>
</feature>
<evidence type="ECO:0000256" key="1">
    <source>
        <dbReference type="ARBA" id="ARBA00004651"/>
    </source>
</evidence>
<evidence type="ECO:0000256" key="3">
    <source>
        <dbReference type="ARBA" id="ARBA00022448"/>
    </source>
</evidence>
<evidence type="ECO:0000256" key="5">
    <source>
        <dbReference type="ARBA" id="ARBA00022519"/>
    </source>
</evidence>
<evidence type="ECO:0000256" key="2">
    <source>
        <dbReference type="ARBA" id="ARBA00011262"/>
    </source>
</evidence>
<keyword evidence="8 11" id="KW-0472">Membrane</keyword>
<comment type="function">
    <text evidence="9">Part of the ABC transporter complex LsrABCD involved in autoinducer 2 (AI-2) import. Probably responsible for the translocation of the substrate across the membrane.</text>
</comment>
<evidence type="ECO:0000256" key="8">
    <source>
        <dbReference type="ARBA" id="ARBA00023136"/>
    </source>
</evidence>
<comment type="subunit">
    <text evidence="2">The complex is composed of two ATP-binding proteins (LsrA), two transmembrane proteins (LsrC and LsrD) and a solute-binding protein (LsrB).</text>
</comment>
<feature type="transmembrane region" description="Helical" evidence="11">
    <location>
        <begin position="160"/>
        <end position="177"/>
    </location>
</feature>
<keyword evidence="4" id="KW-1003">Cell membrane</keyword>
<feature type="transmembrane region" description="Helical" evidence="11">
    <location>
        <begin position="88"/>
        <end position="109"/>
    </location>
</feature>
<organism evidence="12 13">
    <name type="scientific">Fundicoccus culcitae</name>
    <dbReference type="NCBI Taxonomy" id="2969821"/>
    <lineage>
        <taxon>Bacteria</taxon>
        <taxon>Bacillati</taxon>
        <taxon>Bacillota</taxon>
        <taxon>Bacilli</taxon>
        <taxon>Lactobacillales</taxon>
        <taxon>Aerococcaceae</taxon>
        <taxon>Fundicoccus</taxon>
    </lineage>
</organism>
<keyword evidence="3" id="KW-0813">Transport</keyword>
<evidence type="ECO:0000313" key="13">
    <source>
        <dbReference type="Proteomes" id="UP001315967"/>
    </source>
</evidence>
<reference evidence="12 13" key="1">
    <citation type="submission" date="2022-08" db="EMBL/GenBank/DDBJ databases">
        <title>Aerococcaceae sp. nov isolated from spoiled eye mask.</title>
        <authorList>
            <person name="Zhou G."/>
            <person name="Xie X.-B."/>
            <person name="Shi Q.-S."/>
            <person name="Wang Y.-S."/>
            <person name="Wen X."/>
            <person name="Peng H."/>
            <person name="Yang X.-J."/>
            <person name="Tao H.-B."/>
            <person name="Huang X.-M."/>
        </authorList>
    </citation>
    <scope>NUCLEOTIDE SEQUENCE [LARGE SCALE GENOMIC DNA]</scope>
    <source>
        <strain evidence="13">DM20194951</strain>
    </source>
</reference>
<dbReference type="RefSeq" id="WP_313793046.1">
    <property type="nucleotide sequence ID" value="NZ_CP102453.1"/>
</dbReference>
<keyword evidence="7 11" id="KW-1133">Transmembrane helix</keyword>
<comment type="subcellular location">
    <subcellularLocation>
        <location evidence="1">Cell membrane</location>
        <topology evidence="1">Multi-pass membrane protein</topology>
    </subcellularLocation>
</comment>
<dbReference type="EMBL" id="CP102453">
    <property type="protein sequence ID" value="UUX33544.1"/>
    <property type="molecule type" value="Genomic_DNA"/>
</dbReference>
<dbReference type="CDD" id="cd06579">
    <property type="entry name" value="TM_PBP1_transp_AraH_like"/>
    <property type="match status" value="1"/>
</dbReference>
<evidence type="ECO:0000313" key="12">
    <source>
        <dbReference type="EMBL" id="UUX33544.1"/>
    </source>
</evidence>
<feature type="transmembrane region" description="Helical" evidence="11">
    <location>
        <begin position="12"/>
        <end position="33"/>
    </location>
</feature>
<evidence type="ECO:0000256" key="11">
    <source>
        <dbReference type="SAM" id="Phobius"/>
    </source>
</evidence>
<sequence length="325" mass="34281">MKRIIKSKEIGALLIIIILFGLVGTYNSSFLTINNIFQTINGSVVYAVVAIGMSFVLFLGEIDVSVGATLGLAATLTGLMVVEGVNYYLIFITVLALGIVIGIINGLGVTYLKIPSIIMTLGTNGIIRGMIYVVTGGRWVEGLDVEFKALSQVRIGNTITYIYIFVLVLALITYLLTKYTLFGKSFKAVGDNEEGAKLIGLPVKKTKMVAFIASGVGSSIGGILYASRVGFITPTAGSGYEMTAIAACVIGGISLAGGVGSVWGGVIGAVLMTSISRILVFVGLPSTYDSTITGLMLIVIVVTTAIVNKRSAERIRLQRLASRIE</sequence>
<protein>
    <recommendedName>
        <fullName evidence="10">Autoinducer 2 import system permease protein LsrC</fullName>
    </recommendedName>
</protein>
<feature type="transmembrane region" description="Helical" evidence="11">
    <location>
        <begin position="39"/>
        <end position="59"/>
    </location>
</feature>
<name>A0ABY5P4C8_9LACT</name>
<dbReference type="PANTHER" id="PTHR32196">
    <property type="entry name" value="ABC TRANSPORTER PERMEASE PROTEIN YPHD-RELATED-RELATED"/>
    <property type="match status" value="1"/>
</dbReference>
<evidence type="ECO:0000256" key="4">
    <source>
        <dbReference type="ARBA" id="ARBA00022475"/>
    </source>
</evidence>
<evidence type="ECO:0000256" key="10">
    <source>
        <dbReference type="ARBA" id="ARBA00039382"/>
    </source>
</evidence>
<accession>A0ABY5P4C8</accession>
<dbReference type="Proteomes" id="UP001315967">
    <property type="component" value="Chromosome"/>
</dbReference>
<keyword evidence="5" id="KW-0997">Cell inner membrane</keyword>
<dbReference type="InterPro" id="IPR001851">
    <property type="entry name" value="ABC_transp_permease"/>
</dbReference>
<evidence type="ECO:0000256" key="7">
    <source>
        <dbReference type="ARBA" id="ARBA00022989"/>
    </source>
</evidence>
<feature type="transmembrane region" description="Helical" evidence="11">
    <location>
        <begin position="208"/>
        <end position="227"/>
    </location>
</feature>
<gene>
    <name evidence="12" type="ORF">NRE15_11645</name>
</gene>